<feature type="transmembrane region" description="Helical" evidence="1">
    <location>
        <begin position="6"/>
        <end position="27"/>
    </location>
</feature>
<feature type="transmembrane region" description="Helical" evidence="1">
    <location>
        <begin position="207"/>
        <end position="228"/>
    </location>
</feature>
<sequence length="453" mass="50116">MTGYFAAGAGVLEILFFGLSLWLGTYLFSRNVKSTRVGLVGAALISYALAAGCMYLEPIAPFSHAILAVPAQLLLLLPPLLCAAMLICTRVENLFGVARQAFFSGLGVLGWFVACGGIFFFLHPLIALGAALLPLVAALVLCWRHLRDKQPLLFVLLALICTSAFLAVSWPLACLPMGINLLMLGWLVAAQDAVEQGEAFLPDVFRSFDYSLLLALLFGGQVALLFWIGEKVEFPLALLLLSIIATSILVQVFSRSARKIAERIAFSTFPQVREARAELHDAADALPRINQQIDILNTDSEEFVRLTRRALSNFGDLQRLASSPLTRLPQVQERLAARGAKDDVLERATELKALLSESIERLKPRAKGDFGTSDEWRYYNALYFPYVMGIKPYSRRGSSDPPDPTTREALEWFRLQVPERTLYNWQNKAARLIAADLRNQCKLLLPEAAREAG</sequence>
<feature type="transmembrane region" description="Helical" evidence="1">
    <location>
        <begin position="66"/>
        <end position="89"/>
    </location>
</feature>
<keyword evidence="1" id="KW-1133">Transmembrane helix</keyword>
<name>A0A455SI93_9CHLR</name>
<evidence type="ECO:0000313" key="2">
    <source>
        <dbReference type="EMBL" id="BBH86649.1"/>
    </source>
</evidence>
<keyword evidence="1" id="KW-0812">Transmembrane</keyword>
<feature type="transmembrane region" description="Helical" evidence="1">
    <location>
        <begin position="126"/>
        <end position="146"/>
    </location>
</feature>
<feature type="transmembrane region" description="Helical" evidence="1">
    <location>
        <begin position="153"/>
        <end position="172"/>
    </location>
</feature>
<reference evidence="2" key="1">
    <citation type="submission" date="2018-12" db="EMBL/GenBank/DDBJ databases">
        <title>Novel natural products biosynthetic potential of the class Ktedonobacteria.</title>
        <authorList>
            <person name="Zheng Y."/>
            <person name="Saitou A."/>
            <person name="Wang C.M."/>
            <person name="Toyoda A."/>
            <person name="Minakuchi Y."/>
            <person name="Sekiguchi Y."/>
            <person name="Ueda K."/>
            <person name="Takano H."/>
            <person name="Sakai Y."/>
            <person name="Yokota A."/>
            <person name="Yabe S."/>
        </authorList>
    </citation>
    <scope>NUCLEOTIDE SEQUENCE</scope>
    <source>
        <strain evidence="2">COM3</strain>
    </source>
</reference>
<evidence type="ECO:0000256" key="1">
    <source>
        <dbReference type="SAM" id="Phobius"/>
    </source>
</evidence>
<accession>A0A455SI93</accession>
<dbReference type="AlphaFoldDB" id="A0A455SI93"/>
<feature type="transmembrane region" description="Helical" evidence="1">
    <location>
        <begin position="234"/>
        <end position="253"/>
    </location>
</feature>
<gene>
    <name evidence="2" type="ORF">KTC_14000</name>
</gene>
<keyword evidence="1" id="KW-0472">Membrane</keyword>
<proteinExistence type="predicted"/>
<protein>
    <submittedName>
        <fullName evidence="2">Uncharacterized protein</fullName>
    </submittedName>
</protein>
<feature type="transmembrane region" description="Helical" evidence="1">
    <location>
        <begin position="39"/>
        <end position="60"/>
    </location>
</feature>
<feature type="transmembrane region" description="Helical" evidence="1">
    <location>
        <begin position="101"/>
        <end position="120"/>
    </location>
</feature>
<organism evidence="2">
    <name type="scientific">Thermosporothrix sp. COM3</name>
    <dbReference type="NCBI Taxonomy" id="2490863"/>
    <lineage>
        <taxon>Bacteria</taxon>
        <taxon>Bacillati</taxon>
        <taxon>Chloroflexota</taxon>
        <taxon>Ktedonobacteria</taxon>
        <taxon>Ktedonobacterales</taxon>
        <taxon>Thermosporotrichaceae</taxon>
        <taxon>Thermosporothrix</taxon>
    </lineage>
</organism>
<dbReference type="EMBL" id="AP019376">
    <property type="protein sequence ID" value="BBH86649.1"/>
    <property type="molecule type" value="Genomic_DNA"/>
</dbReference>